<name>D2ZWB1_NEIM2</name>
<dbReference type="RefSeq" id="WP_003742585.1">
    <property type="nucleotide sequence ID" value="NZ_ACDX02000007.1"/>
</dbReference>
<dbReference type="InterPro" id="IPR011335">
    <property type="entry name" value="Restrct_endonuc-II-like"/>
</dbReference>
<evidence type="ECO:0000259" key="1">
    <source>
        <dbReference type="Pfam" id="PF14511"/>
    </source>
</evidence>
<dbReference type="SUPFAM" id="SSF52980">
    <property type="entry name" value="Restriction endonuclease-like"/>
    <property type="match status" value="1"/>
</dbReference>
<dbReference type="EMBL" id="ACDX02000007">
    <property type="protein sequence ID" value="EFC88525.1"/>
    <property type="molecule type" value="Genomic_DNA"/>
</dbReference>
<dbReference type="AlphaFoldDB" id="D2ZWB1"/>
<proteinExistence type="predicted"/>
<keyword evidence="2" id="KW-0255">Endonuclease</keyword>
<dbReference type="InterPro" id="IPR012297">
    <property type="entry name" value="EcoO109IR_cat_dom_sf"/>
</dbReference>
<dbReference type="Gene3D" id="3.40.1560.10">
    <property type="entry name" value="type ii restriction endonuclease, domain 2"/>
    <property type="match status" value="1"/>
</dbReference>
<dbReference type="CDD" id="cd22346">
    <property type="entry name" value="PDDEXK_nuclease"/>
    <property type="match status" value="1"/>
</dbReference>
<evidence type="ECO:0000313" key="3">
    <source>
        <dbReference type="Proteomes" id="UP000003344"/>
    </source>
</evidence>
<sequence>MSLNTKQKQKILDAAKQWFRDRIAQNHIKNTEKLTDPKQFNINPFLTVYLANFLTGNSSPESIAKALLFPRVLGTSINTSFGQNMQSFISAIQNAVGSTASGMDIEFTDQTDGRKKYCQLKAGPNTINADDVETIAGHFKSVRNLSRTNHLKIPNDDMIVGVLYGEPEDLSSHYRRITEQYDYDVVVGRDLWHRLTGDEGFYHELINAIGSVAVEADFSKDFERIVKMLASSETVQNLSNHE</sequence>
<evidence type="ECO:0000313" key="2">
    <source>
        <dbReference type="EMBL" id="EFC88525.1"/>
    </source>
</evidence>
<keyword evidence="2" id="KW-0540">Nuclease</keyword>
<comment type="caution">
    <text evidence="2">The sequence shown here is derived from an EMBL/GenBank/DDBJ whole genome shotgun (WGS) entry which is preliminary data.</text>
</comment>
<protein>
    <submittedName>
        <fullName evidence="2">MjaII restriction endonuclease</fullName>
    </submittedName>
</protein>
<dbReference type="GO" id="GO:0004519">
    <property type="term" value="F:endonuclease activity"/>
    <property type="evidence" value="ECO:0007669"/>
    <property type="project" value="UniProtKB-KW"/>
</dbReference>
<keyword evidence="2" id="KW-0378">Hydrolase</keyword>
<accession>D2ZWB1</accession>
<dbReference type="InterPro" id="IPR032793">
    <property type="entry name" value="RE_EcoO109IR"/>
</dbReference>
<gene>
    <name evidence="2" type="ORF">NEIMUCOT_04904</name>
</gene>
<dbReference type="Proteomes" id="UP000003344">
    <property type="component" value="Unassembled WGS sequence"/>
</dbReference>
<dbReference type="eggNOG" id="ENOG502Z8WB">
    <property type="taxonomic scope" value="Bacteria"/>
</dbReference>
<feature type="domain" description="Type II restriction endonuclease EcoO109IR" evidence="1">
    <location>
        <begin position="59"/>
        <end position="215"/>
    </location>
</feature>
<dbReference type="STRING" id="546266.NEIMUCOT_04904"/>
<reference evidence="2 3" key="1">
    <citation type="submission" date="2009-10" db="EMBL/GenBank/DDBJ databases">
        <authorList>
            <person name="Weinstock G."/>
            <person name="Sodergren E."/>
            <person name="Clifton S."/>
            <person name="Fulton L."/>
            <person name="Fulton B."/>
            <person name="Courtney L."/>
            <person name="Fronick C."/>
            <person name="Harrison M."/>
            <person name="Strong C."/>
            <person name="Farmer C."/>
            <person name="Delahaunty K."/>
            <person name="Markovic C."/>
            <person name="Hall O."/>
            <person name="Minx P."/>
            <person name="Tomlinson C."/>
            <person name="Mitreva M."/>
            <person name="Nelson J."/>
            <person name="Hou S."/>
            <person name="Wollam A."/>
            <person name="Pepin K.H."/>
            <person name="Johnson M."/>
            <person name="Bhonagiri V."/>
            <person name="Nash W.E."/>
            <person name="Warren W."/>
            <person name="Chinwalla A."/>
            <person name="Mardis E.R."/>
            <person name="Wilson R.K."/>
        </authorList>
    </citation>
    <scope>NUCLEOTIDE SEQUENCE [LARGE SCALE GENOMIC DNA]</scope>
    <source>
        <strain evidence="3">ATCC 25996 / DSM 4631 / NCTC 10774 / M26</strain>
    </source>
</reference>
<organism evidence="2 3">
    <name type="scientific">Neisseria mucosa (strain ATCC 25996 / DSM 4631 / NCTC 10774 / M26)</name>
    <dbReference type="NCBI Taxonomy" id="546266"/>
    <lineage>
        <taxon>Bacteria</taxon>
        <taxon>Pseudomonadati</taxon>
        <taxon>Pseudomonadota</taxon>
        <taxon>Betaproteobacteria</taxon>
        <taxon>Neisseriales</taxon>
        <taxon>Neisseriaceae</taxon>
        <taxon>Neisseria</taxon>
    </lineage>
</organism>
<dbReference type="Pfam" id="PF14511">
    <property type="entry name" value="RE_EcoO109I"/>
    <property type="match status" value="1"/>
</dbReference>